<accession>A0A254NFX9</accession>
<keyword evidence="5" id="KW-1185">Reference proteome</keyword>
<feature type="domain" description="DUF2059" evidence="3">
    <location>
        <begin position="134"/>
        <end position="182"/>
    </location>
</feature>
<sequence length="221" mass="23291">MAPLTVPIPPMLVTPATPLKLPRTDMTSRKLGLALALALAAGTALADPSPAKKALIDRIVALQQQGMAESLAANIVQGPISQVTQAGRSALQQLPADKREATAKAMDVELKKFIEENVPYLKDKISKALPTTSSALLDERFNEDELKQILAWAESPVSQKFGMMTVELQKAVAQKVMAEAGPTLDGRFKTLNANLAKQLGLNAPAGASAPKAATPAPAPKK</sequence>
<evidence type="ECO:0000313" key="4">
    <source>
        <dbReference type="EMBL" id="OWR05167.1"/>
    </source>
</evidence>
<organism evidence="4 5">
    <name type="scientific">Roseateles puraquae</name>
    <dbReference type="NCBI Taxonomy" id="431059"/>
    <lineage>
        <taxon>Bacteria</taxon>
        <taxon>Pseudomonadati</taxon>
        <taxon>Pseudomonadota</taxon>
        <taxon>Betaproteobacteria</taxon>
        <taxon>Burkholderiales</taxon>
        <taxon>Sphaerotilaceae</taxon>
        <taxon>Roseateles</taxon>
    </lineage>
</organism>
<protein>
    <recommendedName>
        <fullName evidence="3">DUF2059 domain-containing protein</fullName>
    </recommendedName>
</protein>
<dbReference type="Proteomes" id="UP000197446">
    <property type="component" value="Unassembled WGS sequence"/>
</dbReference>
<keyword evidence="2" id="KW-0732">Signal</keyword>
<feature type="compositionally biased region" description="Low complexity" evidence="1">
    <location>
        <begin position="203"/>
        <end position="215"/>
    </location>
</feature>
<evidence type="ECO:0000256" key="1">
    <source>
        <dbReference type="SAM" id="MobiDB-lite"/>
    </source>
</evidence>
<evidence type="ECO:0000256" key="2">
    <source>
        <dbReference type="SAM" id="SignalP"/>
    </source>
</evidence>
<dbReference type="EMBL" id="NISI01000001">
    <property type="protein sequence ID" value="OWR05167.1"/>
    <property type="molecule type" value="Genomic_DNA"/>
</dbReference>
<comment type="caution">
    <text evidence="4">The sequence shown here is derived from an EMBL/GenBank/DDBJ whole genome shotgun (WGS) entry which is preliminary data.</text>
</comment>
<evidence type="ECO:0000313" key="5">
    <source>
        <dbReference type="Proteomes" id="UP000197446"/>
    </source>
</evidence>
<evidence type="ECO:0000259" key="3">
    <source>
        <dbReference type="Pfam" id="PF09832"/>
    </source>
</evidence>
<gene>
    <name evidence="4" type="ORF">CDO81_01425</name>
</gene>
<proteinExistence type="predicted"/>
<feature type="region of interest" description="Disordered" evidence="1">
    <location>
        <begin position="202"/>
        <end position="221"/>
    </location>
</feature>
<reference evidence="4 5" key="1">
    <citation type="journal article" date="2007" name="Int. J. Syst. Evol. Microbiol.">
        <title>Description of Pelomonas aquatica sp. nov. and Pelomonas puraquae sp. nov., isolated from industrial and haemodialysis water.</title>
        <authorList>
            <person name="Gomila M."/>
            <person name="Bowien B."/>
            <person name="Falsen E."/>
            <person name="Moore E.R."/>
            <person name="Lalucat J."/>
        </authorList>
    </citation>
    <scope>NUCLEOTIDE SEQUENCE [LARGE SCALE GENOMIC DNA]</scope>
    <source>
        <strain evidence="4 5">CCUG 52769</strain>
    </source>
</reference>
<dbReference type="AlphaFoldDB" id="A0A254NFX9"/>
<feature type="signal peptide" evidence="2">
    <location>
        <begin position="1"/>
        <end position="46"/>
    </location>
</feature>
<name>A0A254NFX9_9BURK</name>
<dbReference type="Pfam" id="PF09832">
    <property type="entry name" value="DUF2059"/>
    <property type="match status" value="1"/>
</dbReference>
<dbReference type="InterPro" id="IPR018637">
    <property type="entry name" value="DUF2059"/>
</dbReference>
<feature type="chain" id="PRO_5012038539" description="DUF2059 domain-containing protein" evidence="2">
    <location>
        <begin position="47"/>
        <end position="221"/>
    </location>
</feature>